<reference evidence="1" key="1">
    <citation type="submission" date="2022-12" db="EMBL/GenBank/DDBJ databases">
        <authorList>
            <person name="Alioto T."/>
            <person name="Alioto T."/>
            <person name="Gomez Garrido J."/>
        </authorList>
    </citation>
    <scope>NUCLEOTIDE SEQUENCE</scope>
</reference>
<keyword evidence="2" id="KW-1185">Reference proteome</keyword>
<gene>
    <name evidence="1" type="ORF">PODLI_1B011725</name>
</gene>
<protein>
    <submittedName>
        <fullName evidence="1">Uncharacterized protein</fullName>
    </submittedName>
</protein>
<organism evidence="1 2">
    <name type="scientific">Podarcis lilfordi</name>
    <name type="common">Lilford's wall lizard</name>
    <dbReference type="NCBI Taxonomy" id="74358"/>
    <lineage>
        <taxon>Eukaryota</taxon>
        <taxon>Metazoa</taxon>
        <taxon>Chordata</taxon>
        <taxon>Craniata</taxon>
        <taxon>Vertebrata</taxon>
        <taxon>Euteleostomi</taxon>
        <taxon>Lepidosauria</taxon>
        <taxon>Squamata</taxon>
        <taxon>Bifurcata</taxon>
        <taxon>Unidentata</taxon>
        <taxon>Episquamata</taxon>
        <taxon>Laterata</taxon>
        <taxon>Lacertibaenia</taxon>
        <taxon>Lacertidae</taxon>
        <taxon>Podarcis</taxon>
    </lineage>
</organism>
<dbReference type="EMBL" id="OX395134">
    <property type="protein sequence ID" value="CAI5783777.1"/>
    <property type="molecule type" value="Genomic_DNA"/>
</dbReference>
<accession>A0AA35KUD2</accession>
<name>A0AA35KUD2_9SAUR</name>
<dbReference type="Proteomes" id="UP001178461">
    <property type="component" value="Chromosome 9"/>
</dbReference>
<dbReference type="AlphaFoldDB" id="A0AA35KUD2"/>
<evidence type="ECO:0000313" key="1">
    <source>
        <dbReference type="EMBL" id="CAI5783777.1"/>
    </source>
</evidence>
<proteinExistence type="predicted"/>
<evidence type="ECO:0000313" key="2">
    <source>
        <dbReference type="Proteomes" id="UP001178461"/>
    </source>
</evidence>
<sequence length="103" mass="11617">MDSPALTICRARASVLQHTAVSRETEIIAKQTKTNVVLVLLASFRLTQQSTLQSQRGGYEDCSSQVFNPPCTHCHPLQRQSGNVPRFQLTRIDLKWIRLALQI</sequence>